<keyword evidence="1" id="KW-0812">Transmembrane</keyword>
<evidence type="ECO:0000259" key="2">
    <source>
        <dbReference type="SMART" id="SM00014"/>
    </source>
</evidence>
<dbReference type="STRING" id="1618572.UT17_C0004G0284"/>
<keyword evidence="1" id="KW-1133">Transmembrane helix</keyword>
<organism evidence="3 4">
    <name type="scientific">Candidatus Woesebacteria bacterium GW2011_GWB1_39_10</name>
    <dbReference type="NCBI Taxonomy" id="1618572"/>
    <lineage>
        <taxon>Bacteria</taxon>
        <taxon>Candidatus Woeseibacteriota</taxon>
    </lineage>
</organism>
<dbReference type="Pfam" id="PF01569">
    <property type="entry name" value="PAP2"/>
    <property type="match status" value="1"/>
</dbReference>
<name>A0A0G0PRD0_9BACT</name>
<dbReference type="InterPro" id="IPR000326">
    <property type="entry name" value="PAP2/HPO"/>
</dbReference>
<dbReference type="Proteomes" id="UP000034774">
    <property type="component" value="Unassembled WGS sequence"/>
</dbReference>
<dbReference type="InterPro" id="IPR036938">
    <property type="entry name" value="PAP2/HPO_sf"/>
</dbReference>
<feature type="transmembrane region" description="Helical" evidence="1">
    <location>
        <begin position="137"/>
        <end position="156"/>
    </location>
</feature>
<reference evidence="3 4" key="1">
    <citation type="journal article" date="2015" name="Nature">
        <title>rRNA introns, odd ribosomes, and small enigmatic genomes across a large radiation of phyla.</title>
        <authorList>
            <person name="Brown C.T."/>
            <person name="Hug L.A."/>
            <person name="Thomas B.C."/>
            <person name="Sharon I."/>
            <person name="Castelle C.J."/>
            <person name="Singh A."/>
            <person name="Wilkins M.J."/>
            <person name="Williams K.H."/>
            <person name="Banfield J.F."/>
        </authorList>
    </citation>
    <scope>NUCLEOTIDE SEQUENCE [LARGE SCALE GENOMIC DNA]</scope>
</reference>
<gene>
    <name evidence="3" type="ORF">UT17_C0004G0284</name>
</gene>
<keyword evidence="1" id="KW-0472">Membrane</keyword>
<accession>A0A0G0PRD0</accession>
<feature type="transmembrane region" description="Helical" evidence="1">
    <location>
        <begin position="113"/>
        <end position="131"/>
    </location>
</feature>
<proteinExistence type="predicted"/>
<feature type="transmembrane region" description="Helical" evidence="1">
    <location>
        <begin position="14"/>
        <end position="35"/>
    </location>
</feature>
<dbReference type="EMBL" id="LBVU01000004">
    <property type="protein sequence ID" value="KKQ91936.1"/>
    <property type="molecule type" value="Genomic_DNA"/>
</dbReference>
<dbReference type="SMART" id="SM00014">
    <property type="entry name" value="acidPPc"/>
    <property type="match status" value="1"/>
</dbReference>
<evidence type="ECO:0000256" key="1">
    <source>
        <dbReference type="SAM" id="Phobius"/>
    </source>
</evidence>
<evidence type="ECO:0000313" key="3">
    <source>
        <dbReference type="EMBL" id="KKQ91936.1"/>
    </source>
</evidence>
<sequence>MIPFKYHAVEDLTILYFASFFIYFLFLGLIVLWFIDGKIKKEQVVHALFACLFAWVIASLIKHFFPTLRPFIINGREIDVFLRPNDGAFPSEHTTLAFALAVTVFMHDRRVGWIFLIGALVVGVARVLANVHYPIDIIGGAFLGTLVAVIVEKTHFLDLINRFSPRHELSSKKRE</sequence>
<feature type="domain" description="Phosphatidic acid phosphatase type 2/haloperoxidase" evidence="2">
    <location>
        <begin position="43"/>
        <end position="152"/>
    </location>
</feature>
<evidence type="ECO:0000313" key="4">
    <source>
        <dbReference type="Proteomes" id="UP000034774"/>
    </source>
</evidence>
<protein>
    <submittedName>
        <fullName evidence="3">Bacitracin transport permease protein BCRC</fullName>
    </submittedName>
</protein>
<dbReference type="Gene3D" id="1.20.144.10">
    <property type="entry name" value="Phosphatidic acid phosphatase type 2/haloperoxidase"/>
    <property type="match status" value="1"/>
</dbReference>
<feature type="transmembrane region" description="Helical" evidence="1">
    <location>
        <begin position="47"/>
        <end position="68"/>
    </location>
</feature>
<comment type="caution">
    <text evidence="3">The sequence shown here is derived from an EMBL/GenBank/DDBJ whole genome shotgun (WGS) entry which is preliminary data.</text>
</comment>
<dbReference type="SUPFAM" id="SSF48317">
    <property type="entry name" value="Acid phosphatase/Vanadium-dependent haloperoxidase"/>
    <property type="match status" value="1"/>
</dbReference>
<dbReference type="PANTHER" id="PTHR14969:SF13">
    <property type="entry name" value="AT30094P"/>
    <property type="match status" value="1"/>
</dbReference>
<dbReference type="AlphaFoldDB" id="A0A0G0PRD0"/>
<dbReference type="PANTHER" id="PTHR14969">
    <property type="entry name" value="SPHINGOSINE-1-PHOSPHATE PHOSPHOHYDROLASE"/>
    <property type="match status" value="1"/>
</dbReference>